<dbReference type="EMBL" id="ABGD02000034">
    <property type="protein sequence ID" value="EDS08912.1"/>
    <property type="molecule type" value="Genomic_DNA"/>
</dbReference>
<reference evidence="1" key="1">
    <citation type="submission" date="2007-11" db="EMBL/GenBank/DDBJ databases">
        <authorList>
            <person name="Fulton L."/>
            <person name="Clifton S."/>
            <person name="Fulton B."/>
            <person name="Xu J."/>
            <person name="Minx P."/>
            <person name="Pepin K.H."/>
            <person name="Johnson M."/>
            <person name="Thiruvilangam P."/>
            <person name="Bhonagiri V."/>
            <person name="Nash W.E."/>
            <person name="Mardis E.R."/>
            <person name="Wilson R.K."/>
        </authorList>
    </citation>
    <scope>NUCLEOTIDE SEQUENCE [LARGE SCALE GENOMIC DNA]</scope>
    <source>
        <strain evidence="1">DSM 17241</strain>
    </source>
</reference>
<keyword evidence="2" id="KW-1185">Reference proteome</keyword>
<accession>B0PHE4</accession>
<dbReference type="Proteomes" id="UP000003803">
    <property type="component" value="Unassembled WGS sequence"/>
</dbReference>
<organism evidence="1 2">
    <name type="scientific">Anaerotruncus colihominis DSM 17241</name>
    <dbReference type="NCBI Taxonomy" id="445972"/>
    <lineage>
        <taxon>Bacteria</taxon>
        <taxon>Bacillati</taxon>
        <taxon>Bacillota</taxon>
        <taxon>Clostridia</taxon>
        <taxon>Eubacteriales</taxon>
        <taxon>Oscillospiraceae</taxon>
        <taxon>Anaerotruncus</taxon>
    </lineage>
</organism>
<protein>
    <submittedName>
        <fullName evidence="1">Uncharacterized protein</fullName>
    </submittedName>
</protein>
<gene>
    <name evidence="1" type="ORF">ANACOL_04237</name>
</gene>
<name>B0PHE4_9FIRM</name>
<proteinExistence type="predicted"/>
<comment type="caution">
    <text evidence="1">The sequence shown here is derived from an EMBL/GenBank/DDBJ whole genome shotgun (WGS) entry which is preliminary data.</text>
</comment>
<reference evidence="1" key="2">
    <citation type="submission" date="2013-09" db="EMBL/GenBank/DDBJ databases">
        <title>Draft genome sequence of Anaerotruncus colihominis(DSM 17241).</title>
        <authorList>
            <person name="Sudarsanam P."/>
            <person name="Ley R."/>
            <person name="Guruge J."/>
            <person name="Turnbaugh P.J."/>
            <person name="Mahowald M."/>
            <person name="Liep D."/>
            <person name="Gordon J."/>
        </authorList>
    </citation>
    <scope>NUCLEOTIDE SEQUENCE</scope>
    <source>
        <strain evidence="1">DSM 17241</strain>
    </source>
</reference>
<sequence>MIIMPLYGWTWYQIKITSILWLLGSAGRDLSQAADDVIYCIQRKER</sequence>
<evidence type="ECO:0000313" key="1">
    <source>
        <dbReference type="EMBL" id="EDS08912.1"/>
    </source>
</evidence>
<dbReference type="AlphaFoldDB" id="B0PHE4"/>
<dbReference type="HOGENOM" id="CLU_3179454_0_0_9"/>
<evidence type="ECO:0000313" key="2">
    <source>
        <dbReference type="Proteomes" id="UP000003803"/>
    </source>
</evidence>